<gene>
    <name evidence="3" type="ORF">PHYBLDRAFT_161064</name>
</gene>
<keyword evidence="4" id="KW-1185">Reference proteome</keyword>
<protein>
    <submittedName>
        <fullName evidence="3">Uncharacterized protein</fullName>
    </submittedName>
</protein>
<feature type="compositionally biased region" description="Pro residues" evidence="2">
    <location>
        <begin position="503"/>
        <end position="520"/>
    </location>
</feature>
<dbReference type="Proteomes" id="UP000077315">
    <property type="component" value="Unassembled WGS sequence"/>
</dbReference>
<accession>A0A162V6U6</accession>
<sequence length="894" mass="99780">MTNDIHDTLQALLARMEALEARSAAPPVALDGSSADEDDTMLPTDHIVERPIASDLTPFPELIKAIPGMERDFFRQPLDEASRRRFLLNCPRNVLRQYQAPVLNYSGVGTHTKRTDAQLADIQFRLSGLTRPIDLFAHDVLVEGSIQVTQALGFANTMHELLSDLASVVTQMRSDNICRDANLPITPIVTNSALEPKPLLDSQRIVEQAKLQRALHDAARPSRTRKGKRTGQPNRTNKPTQSDPTFAIPSPTAVQVSDNQYTTVGGRLQLFRNAWTKLTNEHWIRRTVEQGYDIPFTRLPPISSSGPLTNHNWMDSNVIEQEIMSLLCKKAIEEQGYDTNHPSLQVERYPERSISPSPQPDNHLETAFLVHRQGPDNHFGSPSRAPANPATDIHTQPSLVPRIAMDQSDTPLFHGSAGTSVVDRPAEGMEWTLVPPRTSDVHGMEMGSASICDGRTFCTLDNLASPISLSAVEPTSPHTAETTTREGSRYVDNAQLVERPLVSSPPPAVVPPANPHPSSPGPSRTRLRRPRSPEEPTLEHDRVGHKLRRLEDQGFDDNANIIILNRDRNHSRRSYNRIQRAYIDWAHHHDVDPFIPNPVHIVNYLAYGATHLKWKASTCQAYRSAILDLYSDKDSIVKDSTYIEFFSALNEQNLLSFHRPTYDIAPVIRFIHNLGPNDTMNAIDLTRKLCWLLAICGFLRPADLERVDDRRTSRDNGILRLVIVAPKEKRSGRRIERVVAIQPHEDPLLCPVATYLAYKSNIAFSVCVRPHPVLSQVTLQRLVRDVRNYDRPIGSERISKHIQFLMEKIPRPSGALLPKARALGPTLALASGASVEDILVHGSWASSAVFDTFYRLSRQTVSNFSTMTLTSSSGYLGTQPESLAVPSLPFPSLL</sequence>
<evidence type="ECO:0000313" key="4">
    <source>
        <dbReference type="Proteomes" id="UP000077315"/>
    </source>
</evidence>
<feature type="region of interest" description="Disordered" evidence="2">
    <location>
        <begin position="212"/>
        <end position="248"/>
    </location>
</feature>
<proteinExistence type="predicted"/>
<evidence type="ECO:0000256" key="1">
    <source>
        <dbReference type="ARBA" id="ARBA00023125"/>
    </source>
</evidence>
<dbReference type="SUPFAM" id="SSF47823">
    <property type="entry name" value="lambda integrase-like, N-terminal domain"/>
    <property type="match status" value="1"/>
</dbReference>
<dbReference type="AlphaFoldDB" id="A0A162V6U6"/>
<reference evidence="4" key="1">
    <citation type="submission" date="2015-06" db="EMBL/GenBank/DDBJ databases">
        <title>Expansion of signal transduction pathways in fungi by whole-genome duplication.</title>
        <authorList>
            <consortium name="DOE Joint Genome Institute"/>
            <person name="Corrochano L.M."/>
            <person name="Kuo A."/>
            <person name="Marcet-Houben M."/>
            <person name="Polaino S."/>
            <person name="Salamov A."/>
            <person name="Villalobos J.M."/>
            <person name="Alvarez M.I."/>
            <person name="Avalos J."/>
            <person name="Benito E.P."/>
            <person name="Benoit I."/>
            <person name="Burger G."/>
            <person name="Camino L.P."/>
            <person name="Canovas D."/>
            <person name="Cerda-Olmedo E."/>
            <person name="Cheng J.-F."/>
            <person name="Dominguez A."/>
            <person name="Elias M."/>
            <person name="Eslava A.P."/>
            <person name="Glaser F."/>
            <person name="Grimwood J."/>
            <person name="Gutierrez G."/>
            <person name="Heitman J."/>
            <person name="Henrissat B."/>
            <person name="Iturriaga E.A."/>
            <person name="Lang B.F."/>
            <person name="Lavin J.L."/>
            <person name="Lee S."/>
            <person name="Li W."/>
            <person name="Lindquist E."/>
            <person name="Lopez-Garcia S."/>
            <person name="Luque E.M."/>
            <person name="Marcos A.T."/>
            <person name="Martin J."/>
            <person name="McCluskey K."/>
            <person name="Medina H.R."/>
            <person name="Miralles-Duran A."/>
            <person name="Miyazaki A."/>
            <person name="Munoz-Torres E."/>
            <person name="Oguiza J.A."/>
            <person name="Ohm R."/>
            <person name="Olmedo M."/>
            <person name="Orejas M."/>
            <person name="Ortiz-Castellanos L."/>
            <person name="Pisabarro A.G."/>
            <person name="Rodriguez-Romero J."/>
            <person name="Ruiz-Herrera J."/>
            <person name="Ruiz-Vazquez R."/>
            <person name="Sanz C."/>
            <person name="Schackwitz W."/>
            <person name="Schmutz J."/>
            <person name="Shahriari M."/>
            <person name="Shelest E."/>
            <person name="Silva-Franco F."/>
            <person name="Soanes D."/>
            <person name="Syed K."/>
            <person name="Tagua V.G."/>
            <person name="Talbot N.J."/>
            <person name="Thon M."/>
            <person name="De vries R.P."/>
            <person name="Wiebenga A."/>
            <person name="Yadav J.S."/>
            <person name="Braun E.L."/>
            <person name="Baker S."/>
            <person name="Garre V."/>
            <person name="Horwitz B."/>
            <person name="Torres-Martinez S."/>
            <person name="Idnurm A."/>
            <person name="Herrera-Estrella A."/>
            <person name="Gabaldon T."/>
            <person name="Grigoriev I.V."/>
        </authorList>
    </citation>
    <scope>NUCLEOTIDE SEQUENCE [LARGE SCALE GENOMIC DNA]</scope>
    <source>
        <strain evidence="4">NRRL 1555(-)</strain>
    </source>
</reference>
<evidence type="ECO:0000256" key="2">
    <source>
        <dbReference type="SAM" id="MobiDB-lite"/>
    </source>
</evidence>
<dbReference type="GO" id="GO:0003677">
    <property type="term" value="F:DNA binding"/>
    <property type="evidence" value="ECO:0007669"/>
    <property type="project" value="UniProtKB-KW"/>
</dbReference>
<dbReference type="EMBL" id="KV440971">
    <property type="protein sequence ID" value="OAD80422.1"/>
    <property type="molecule type" value="Genomic_DNA"/>
</dbReference>
<dbReference type="GeneID" id="28995244"/>
<evidence type="ECO:0000313" key="3">
    <source>
        <dbReference type="EMBL" id="OAD80422.1"/>
    </source>
</evidence>
<feature type="compositionally biased region" description="Polar residues" evidence="2">
    <location>
        <begin position="231"/>
        <end position="244"/>
    </location>
</feature>
<dbReference type="STRING" id="763407.A0A162V6U6"/>
<dbReference type="InParanoid" id="A0A162V6U6"/>
<feature type="region of interest" description="Disordered" evidence="2">
    <location>
        <begin position="469"/>
        <end position="544"/>
    </location>
</feature>
<dbReference type="Gene3D" id="1.10.150.130">
    <property type="match status" value="1"/>
</dbReference>
<dbReference type="VEuPathDB" id="FungiDB:PHYBLDRAFT_161064"/>
<dbReference type="PANTHER" id="PTHR35617">
    <property type="entry name" value="PHAGE_INTEGRASE DOMAIN-CONTAINING PROTEIN"/>
    <property type="match status" value="1"/>
</dbReference>
<dbReference type="PANTHER" id="PTHR35617:SF3">
    <property type="entry name" value="CORE-BINDING (CB) DOMAIN-CONTAINING PROTEIN"/>
    <property type="match status" value="1"/>
</dbReference>
<name>A0A162V6U6_PHYB8</name>
<keyword evidence="1" id="KW-0238">DNA-binding</keyword>
<dbReference type="RefSeq" id="XP_018298462.1">
    <property type="nucleotide sequence ID" value="XM_018434338.1"/>
</dbReference>
<dbReference type="InterPro" id="IPR010998">
    <property type="entry name" value="Integrase_recombinase_N"/>
</dbReference>
<feature type="compositionally biased region" description="Basic and acidic residues" evidence="2">
    <location>
        <begin position="531"/>
        <end position="544"/>
    </location>
</feature>
<dbReference type="OrthoDB" id="5545891at2759"/>
<organism evidence="3 4">
    <name type="scientific">Phycomyces blakesleeanus (strain ATCC 8743b / DSM 1359 / FGSC 10004 / NBRC 33097 / NRRL 1555)</name>
    <dbReference type="NCBI Taxonomy" id="763407"/>
    <lineage>
        <taxon>Eukaryota</taxon>
        <taxon>Fungi</taxon>
        <taxon>Fungi incertae sedis</taxon>
        <taxon>Mucoromycota</taxon>
        <taxon>Mucoromycotina</taxon>
        <taxon>Mucoromycetes</taxon>
        <taxon>Mucorales</taxon>
        <taxon>Phycomycetaceae</taxon>
        <taxon>Phycomyces</taxon>
    </lineage>
</organism>